<evidence type="ECO:0000313" key="1">
    <source>
        <dbReference type="EMBL" id="AGW14702.1"/>
    </source>
</evidence>
<keyword evidence="2" id="KW-1185">Reference proteome</keyword>
<protein>
    <submittedName>
        <fullName evidence="1">Uncharacterized protein</fullName>
    </submittedName>
</protein>
<dbReference type="STRING" id="1121448.DGI_2978"/>
<gene>
    <name evidence="1" type="ORF">DGI_2978</name>
</gene>
<reference evidence="2" key="2">
    <citation type="submission" date="2013-07" db="EMBL/GenBank/DDBJ databases">
        <authorList>
            <person name="Morais-Silva F.O."/>
            <person name="Rezende A.M."/>
            <person name="Pimentel C."/>
            <person name="Resende D.M."/>
            <person name="Santos C.I."/>
            <person name="Clemente C."/>
            <person name="de Oliveira L.M."/>
            <person name="da Silva S.M."/>
            <person name="Costa D.A."/>
            <person name="Varela-Raposo A."/>
            <person name="Horacio E.C.A."/>
            <person name="Matos M."/>
            <person name="Flores O."/>
            <person name="Ruiz J.C."/>
            <person name="Rodrigues-Pousada C."/>
        </authorList>
    </citation>
    <scope>NUCLEOTIDE SEQUENCE [LARGE SCALE GENOMIC DNA]</scope>
    <source>
        <strain evidence="2">ATCC 19364 / DSM 1382 / NCIMB 9332 / VKM B-1759</strain>
    </source>
</reference>
<dbReference type="RefSeq" id="WP_021761769.1">
    <property type="nucleotide sequence ID" value="NC_022444.1"/>
</dbReference>
<proteinExistence type="predicted"/>
<dbReference type="KEGG" id="dgg:DGI_2978"/>
<dbReference type="Proteomes" id="UP000016587">
    <property type="component" value="Chromosome"/>
</dbReference>
<reference evidence="1 2" key="1">
    <citation type="journal article" date="2013" name="J. Bacteriol.">
        <title>Roles of HynAB and Ech, the only two hydrogenases found in the model sulfate reducer Desulfovibrio gigas.</title>
        <authorList>
            <person name="Morais-Silva F.O."/>
            <person name="Santos C.I."/>
            <person name="Rodrigues R."/>
            <person name="Pereira I.A."/>
            <person name="Rodrigues-Pousada C."/>
        </authorList>
    </citation>
    <scope>NUCLEOTIDE SEQUENCE [LARGE SCALE GENOMIC DNA]</scope>
    <source>
        <strain evidence="2">ATCC 19364 / DSM 1382 / NCIMB 9332 / VKM B-1759</strain>
    </source>
</reference>
<name>T2GFL4_MEGG1</name>
<dbReference type="AlphaFoldDB" id="T2GFL4"/>
<sequence length="69" mass="7662">MPWTQAQQWEAISRLSEISHSFTSTLQRQLAGQFNKMNALGLANIEQPQSVTVTPLIEADTGRLASYKA</sequence>
<dbReference type="PATRIC" id="fig|1121448.10.peg.2939"/>
<dbReference type="HOGENOM" id="CLU_2769053_0_0_7"/>
<accession>T2GFL4</accession>
<dbReference type="EMBL" id="CP006585">
    <property type="protein sequence ID" value="AGW14702.1"/>
    <property type="molecule type" value="Genomic_DNA"/>
</dbReference>
<organism evidence="1 2">
    <name type="scientific">Megalodesulfovibrio gigas (strain ATCC 19364 / DSM 1382 / NCIMB 9332 / VKM B-1759)</name>
    <name type="common">Desulfovibrio gigas</name>
    <dbReference type="NCBI Taxonomy" id="1121448"/>
    <lineage>
        <taxon>Bacteria</taxon>
        <taxon>Pseudomonadati</taxon>
        <taxon>Thermodesulfobacteriota</taxon>
        <taxon>Desulfovibrionia</taxon>
        <taxon>Desulfovibrionales</taxon>
        <taxon>Desulfovibrionaceae</taxon>
        <taxon>Megalodesulfovibrio</taxon>
    </lineage>
</organism>
<evidence type="ECO:0000313" key="2">
    <source>
        <dbReference type="Proteomes" id="UP000016587"/>
    </source>
</evidence>